<feature type="compositionally biased region" description="Polar residues" evidence="14">
    <location>
        <begin position="230"/>
        <end position="244"/>
    </location>
</feature>
<dbReference type="EMBL" id="OW240912">
    <property type="protein sequence ID" value="CAH2219407.1"/>
    <property type="molecule type" value="Genomic_DNA"/>
</dbReference>
<keyword evidence="9" id="KW-0539">Nucleus</keyword>
<dbReference type="GO" id="GO:0008380">
    <property type="term" value="P:RNA splicing"/>
    <property type="evidence" value="ECO:0007669"/>
    <property type="project" value="UniProtKB-KW"/>
</dbReference>
<dbReference type="GO" id="GO:0006397">
    <property type="term" value="P:mRNA processing"/>
    <property type="evidence" value="ECO:0007669"/>
    <property type="project" value="UniProtKB-KW"/>
</dbReference>
<dbReference type="PANTHER" id="PTHR13798">
    <property type="entry name" value="RNA BINDING MOTIF RBM PROTEIN -RELATED"/>
    <property type="match status" value="1"/>
</dbReference>
<evidence type="ECO:0000256" key="11">
    <source>
        <dbReference type="ARBA" id="ARBA00069251"/>
    </source>
</evidence>
<dbReference type="Pfam" id="PF00076">
    <property type="entry name" value="RRM_1"/>
    <property type="match status" value="1"/>
</dbReference>
<evidence type="ECO:0000256" key="6">
    <source>
        <dbReference type="ARBA" id="ARBA00022782"/>
    </source>
</evidence>
<name>A0AAD1QYG5_PELCU</name>
<keyword evidence="6" id="KW-0221">Differentiation</keyword>
<keyword evidence="5" id="KW-0507">mRNA processing</keyword>
<dbReference type="GO" id="GO:0008266">
    <property type="term" value="F:poly(U) RNA binding"/>
    <property type="evidence" value="ECO:0007669"/>
    <property type="project" value="UniProtKB-ARBA"/>
</dbReference>
<keyword evidence="4" id="KW-0217">Developmental protein</keyword>
<dbReference type="GO" id="GO:0030154">
    <property type="term" value="P:cell differentiation"/>
    <property type="evidence" value="ECO:0007669"/>
    <property type="project" value="UniProtKB-KW"/>
</dbReference>
<evidence type="ECO:0000256" key="4">
    <source>
        <dbReference type="ARBA" id="ARBA00022473"/>
    </source>
</evidence>
<evidence type="ECO:0000313" key="16">
    <source>
        <dbReference type="EMBL" id="CAH2219407.1"/>
    </source>
</evidence>
<dbReference type="Proteomes" id="UP001295444">
    <property type="component" value="Chromosome 01"/>
</dbReference>
<dbReference type="Gene3D" id="3.30.70.330">
    <property type="match status" value="1"/>
</dbReference>
<proteinExistence type="predicted"/>
<evidence type="ECO:0000256" key="3">
    <source>
        <dbReference type="ARBA" id="ARBA00011738"/>
    </source>
</evidence>
<evidence type="ECO:0000256" key="5">
    <source>
        <dbReference type="ARBA" id="ARBA00022664"/>
    </source>
</evidence>
<dbReference type="PANTHER" id="PTHR13798:SF5">
    <property type="entry name" value="SPLICING REGULATOR RBM11"/>
    <property type="match status" value="1"/>
</dbReference>
<dbReference type="GO" id="GO:0016607">
    <property type="term" value="C:nuclear speck"/>
    <property type="evidence" value="ECO:0007669"/>
    <property type="project" value="UniProtKB-SubCell"/>
</dbReference>
<feature type="region of interest" description="Disordered" evidence="14">
    <location>
        <begin position="184"/>
        <end position="254"/>
    </location>
</feature>
<evidence type="ECO:0000256" key="7">
    <source>
        <dbReference type="ARBA" id="ARBA00022884"/>
    </source>
</evidence>
<evidence type="ECO:0000256" key="14">
    <source>
        <dbReference type="SAM" id="MobiDB-lite"/>
    </source>
</evidence>
<evidence type="ECO:0000256" key="12">
    <source>
        <dbReference type="ARBA" id="ARBA00075690"/>
    </source>
</evidence>
<feature type="compositionally biased region" description="Low complexity" evidence="14">
    <location>
        <begin position="185"/>
        <end position="195"/>
    </location>
</feature>
<dbReference type="SMART" id="SM00360">
    <property type="entry name" value="RRM"/>
    <property type="match status" value="1"/>
</dbReference>
<evidence type="ECO:0000256" key="2">
    <source>
        <dbReference type="ARBA" id="ARBA00004642"/>
    </source>
</evidence>
<dbReference type="FunFam" id="3.30.70.330:FF:000325">
    <property type="entry name" value="splicing regulator RBM11 isoform X1"/>
    <property type="match status" value="1"/>
</dbReference>
<dbReference type="PROSITE" id="PS50102">
    <property type="entry name" value="RRM"/>
    <property type="match status" value="1"/>
</dbReference>
<comment type="function">
    <text evidence="10">Tissue-specific splicing factor with potential implication in the regulation of alternative splicing during neuron and germ cell differentiation. Antagonizes SRSF1-mediated BCL-X splicing. May affect the choice of alternative 5' splice sites by binding to specific sequences in exons and antagonizing the SR protein SRSF1.</text>
</comment>
<dbReference type="InterPro" id="IPR000504">
    <property type="entry name" value="RRM_dom"/>
</dbReference>
<comment type="subcellular location">
    <subcellularLocation>
        <location evidence="1">Nucleus speckle</location>
    </subcellularLocation>
    <subcellularLocation>
        <location evidence="2">Nucleus</location>
        <location evidence="2">Nucleoplasm</location>
    </subcellularLocation>
</comment>
<dbReference type="AlphaFoldDB" id="A0AAD1QYG5"/>
<dbReference type="CDD" id="cd12593">
    <property type="entry name" value="RRM_RBM11"/>
    <property type="match status" value="1"/>
</dbReference>
<keyword evidence="8" id="KW-0508">mRNA splicing</keyword>
<feature type="domain" description="RRM" evidence="15">
    <location>
        <begin position="10"/>
        <end position="87"/>
    </location>
</feature>
<feature type="compositionally biased region" description="Basic and acidic residues" evidence="14">
    <location>
        <begin position="210"/>
        <end position="228"/>
    </location>
</feature>
<dbReference type="SUPFAM" id="SSF54928">
    <property type="entry name" value="RNA-binding domain, RBD"/>
    <property type="match status" value="1"/>
</dbReference>
<dbReference type="GO" id="GO:0000381">
    <property type="term" value="P:regulation of alternative mRNA splicing, via spliceosome"/>
    <property type="evidence" value="ECO:0007669"/>
    <property type="project" value="TreeGrafter"/>
</dbReference>
<dbReference type="InterPro" id="IPR035979">
    <property type="entry name" value="RBD_domain_sf"/>
</dbReference>
<evidence type="ECO:0000256" key="9">
    <source>
        <dbReference type="ARBA" id="ARBA00023242"/>
    </source>
</evidence>
<evidence type="ECO:0000256" key="8">
    <source>
        <dbReference type="ARBA" id="ARBA00023187"/>
    </source>
</evidence>
<dbReference type="InterPro" id="IPR034501">
    <property type="entry name" value="RBM11_RRM"/>
</dbReference>
<evidence type="ECO:0000256" key="13">
    <source>
        <dbReference type="PROSITE-ProRule" id="PRU00176"/>
    </source>
</evidence>
<sequence length="254" mass="28311">MLNRQDEADRTLFVGNLDCNVKEEILYELFLQAGPLTKVNIAKDKEGNFKSFGFVCFKHTESVPYAISLLNGIRLYGRPIKLDYRFGNSRSSESTSPLQSPENGFVANTPGSGMVRGGDSYPLSPSMAGIDNGYLSQAYLYFCSMMNPFLAFQNAAYGLMAQESPNYMPSLQWNKDSFFQAYEKSGSSSTAGPSSVNWGQTNPNNSKWCQRPEDTRKRKADTEARETSSDESVCSSNPPEQTQTSKKHNAKRRC</sequence>
<protein>
    <recommendedName>
        <fullName evidence="11">Splicing regulator RBM11</fullName>
    </recommendedName>
    <alternativeName>
        <fullName evidence="12">RNA-binding motif protein 11</fullName>
    </alternativeName>
</protein>
<gene>
    <name evidence="16" type="ORF">PECUL_23A015202</name>
</gene>
<feature type="compositionally biased region" description="Basic residues" evidence="14">
    <location>
        <begin position="245"/>
        <end position="254"/>
    </location>
</feature>
<dbReference type="InterPro" id="IPR052285">
    <property type="entry name" value="NEXT_complex_subunit"/>
</dbReference>
<keyword evidence="7 13" id="KW-0694">RNA-binding</keyword>
<evidence type="ECO:0000256" key="1">
    <source>
        <dbReference type="ARBA" id="ARBA00004324"/>
    </source>
</evidence>
<organism evidence="16 17">
    <name type="scientific">Pelobates cultripes</name>
    <name type="common">Western spadefoot toad</name>
    <dbReference type="NCBI Taxonomy" id="61616"/>
    <lineage>
        <taxon>Eukaryota</taxon>
        <taxon>Metazoa</taxon>
        <taxon>Chordata</taxon>
        <taxon>Craniata</taxon>
        <taxon>Vertebrata</taxon>
        <taxon>Euteleostomi</taxon>
        <taxon>Amphibia</taxon>
        <taxon>Batrachia</taxon>
        <taxon>Anura</taxon>
        <taxon>Pelobatoidea</taxon>
        <taxon>Pelobatidae</taxon>
        <taxon>Pelobates</taxon>
    </lineage>
</organism>
<feature type="compositionally biased region" description="Polar residues" evidence="14">
    <location>
        <begin position="91"/>
        <end position="102"/>
    </location>
</feature>
<dbReference type="InterPro" id="IPR012677">
    <property type="entry name" value="Nucleotide-bd_a/b_plait_sf"/>
</dbReference>
<reference evidence="16" key="1">
    <citation type="submission" date="2022-03" db="EMBL/GenBank/DDBJ databases">
        <authorList>
            <person name="Alioto T."/>
            <person name="Alioto T."/>
            <person name="Gomez Garrido J."/>
        </authorList>
    </citation>
    <scope>NUCLEOTIDE SEQUENCE</scope>
</reference>
<feature type="compositionally biased region" description="Polar residues" evidence="14">
    <location>
        <begin position="196"/>
        <end position="208"/>
    </location>
</feature>
<evidence type="ECO:0000256" key="10">
    <source>
        <dbReference type="ARBA" id="ARBA00059611"/>
    </source>
</evidence>
<accession>A0AAD1QYG5</accession>
<feature type="region of interest" description="Disordered" evidence="14">
    <location>
        <begin position="91"/>
        <end position="111"/>
    </location>
</feature>
<comment type="subunit">
    <text evidence="3">Homodimer.</text>
</comment>
<keyword evidence="17" id="KW-1185">Reference proteome</keyword>
<evidence type="ECO:0000313" key="17">
    <source>
        <dbReference type="Proteomes" id="UP001295444"/>
    </source>
</evidence>
<evidence type="ECO:0000259" key="15">
    <source>
        <dbReference type="PROSITE" id="PS50102"/>
    </source>
</evidence>